<dbReference type="Proteomes" id="UP000218238">
    <property type="component" value="Unassembled WGS sequence"/>
</dbReference>
<dbReference type="OrthoDB" id="451203at2"/>
<feature type="transmembrane region" description="Helical" evidence="1">
    <location>
        <begin position="17"/>
        <end position="38"/>
    </location>
</feature>
<evidence type="ECO:0000256" key="1">
    <source>
        <dbReference type="SAM" id="Phobius"/>
    </source>
</evidence>
<evidence type="ECO:0000313" key="3">
    <source>
        <dbReference type="Proteomes" id="UP000218238"/>
    </source>
</evidence>
<dbReference type="InterPro" id="IPR021787">
    <property type="entry name" value="DUF3352"/>
</dbReference>
<keyword evidence="1" id="KW-1133">Transmembrane helix</keyword>
<protein>
    <submittedName>
        <fullName evidence="2">Uncharacterized protein</fullName>
    </submittedName>
</protein>
<comment type="caution">
    <text evidence="2">The sequence shown here is derived from an EMBL/GenBank/DDBJ whole genome shotgun (WGS) entry which is preliminary data.</text>
</comment>
<proteinExistence type="predicted"/>
<dbReference type="AlphaFoldDB" id="A0A2A2TCL6"/>
<sequence>MPLPVLSVPKIKKKSSLVLTLSATGVLIAGGIAAYWFITQSQPLSRDLPPATNVIPQDALFTVSLTTDTKQWKRLHEFGTKELQTEIEQSLVQLRDRFLSNNGYDFQKDIQPWVGEEITLAVIAPDAIKSPSKPVATDGKVANSQQMLMVLPIKNPENAKEILTQLKAPKGGTWSDRTYQGVLIKESDISTGEKFSTTVIDNKFVVITDSSKATEKAIDAYTAKTSLAKVPGLADNFPKVANYQPFAQFYINVPTSAKIASTAPNRQLPAQVLTQLQNNQGLAGTITLENEGIRLKGVSWLNPNSQRTLAVENNAGEIQKHIPAETLMMLSGGNLQRTWADYVSTSQGNPQSPLTPEKLRADFKSSTNMDLERDLLSWMGNEYSLSVVPVVSKVGADESFRAALMFLVKTSNKNRAEASLKELDEVMRSQYQFRIEEKNISGKSVTNWIGPFGTLTASHGWLDDKVAFLTIGAPITEKIISQSGNSLANAAEFKKTVPSELNPTNGQFYLDVDGIQKNFPLPLLFPNQQVILSSTRSIGMTSAVSDNRSARYDIFVSLKKLEK</sequence>
<keyword evidence="1" id="KW-0812">Transmembrane</keyword>
<evidence type="ECO:0000313" key="2">
    <source>
        <dbReference type="EMBL" id="PAX51504.1"/>
    </source>
</evidence>
<keyword evidence="3" id="KW-1185">Reference proteome</keyword>
<organism evidence="2 3">
    <name type="scientific">Brunnivagina elsteri CCALA 953</name>
    <dbReference type="NCBI Taxonomy" id="987040"/>
    <lineage>
        <taxon>Bacteria</taxon>
        <taxon>Bacillati</taxon>
        <taxon>Cyanobacteriota</taxon>
        <taxon>Cyanophyceae</taxon>
        <taxon>Nostocales</taxon>
        <taxon>Calotrichaceae</taxon>
        <taxon>Brunnivagina</taxon>
    </lineage>
</organism>
<keyword evidence="1" id="KW-0472">Membrane</keyword>
<dbReference type="Pfam" id="PF11832">
    <property type="entry name" value="DUF3352"/>
    <property type="match status" value="1"/>
</dbReference>
<accession>A0A2A2TCL6</accession>
<reference evidence="2 3" key="1">
    <citation type="submission" date="2017-08" db="EMBL/GenBank/DDBJ databases">
        <title>Draft genome sequence of filamentous cyanobacterium Calothrix elsteri CCALA 953.</title>
        <authorList>
            <person name="Gagunashvili A.N."/>
            <person name="Elster J."/>
            <person name="Andresson O.S."/>
        </authorList>
    </citation>
    <scope>NUCLEOTIDE SEQUENCE [LARGE SCALE GENOMIC DNA]</scope>
    <source>
        <strain evidence="2 3">CCALA 953</strain>
    </source>
</reference>
<gene>
    <name evidence="2" type="ORF">CK510_24450</name>
</gene>
<dbReference type="RefSeq" id="WP_095724154.1">
    <property type="nucleotide sequence ID" value="NZ_NTFS01000383.1"/>
</dbReference>
<name>A0A2A2TCL6_9CYAN</name>
<dbReference type="EMBL" id="NTFS01000383">
    <property type="protein sequence ID" value="PAX51504.1"/>
    <property type="molecule type" value="Genomic_DNA"/>
</dbReference>